<feature type="region of interest" description="Disordered" evidence="1">
    <location>
        <begin position="300"/>
        <end position="410"/>
    </location>
</feature>
<dbReference type="HOGENOM" id="CLU_446998_0_0_1"/>
<sequence>MDIERWLNETAEAGIPPKQGQASDSAFFQPTEIPRAVFKDKHARKRARSDSSLLAPQTYLPRVSPVKTKPTPEKQVDTSAHSDASRPSRSDSTGSESSSHRYARRPRRKTRPELYEPKRNKERGKHVHQSRKDESKNPRRKSKRKKGDKSDSGVAQNFHAKNVSRDRLTLKPKDHLGIFNKGKTSTAVRGRGSDTTSVPDLVFSEMKFLQKEKDQPESTPEQGTSKKKRKKDHVQTKEGEISAFFTSVQPALAEKDNNVPTKQARAVEDLITAIRHHEPEQSSKSSGVVPTIEIPGKGSYLGFGSRGPRHESTSYVSWPESVRSPDLTPRRPKHPPVENHDPHQVSNHRQLGINLSGRGDCRLKVPVPPIPRKQRSNESTERFQMSSVALSQNRMSRSHSYPQHTSSPRKLDLVDRAAKFQSTESVGSPSSMPPFVSKPARVDVEYRESGVSAKSATRQKATHSATHNTVVNSHRPEGHMDDVRETSSDLGRAIQHCNRTYSAQRCATEPHRSHREVDAPYISNKVTRVAPVAMAKTHRRPTVRFQEIEAPAPRAPNFSGRSIYQQQAERMHFPGAIVEEEFSDFNSPEEELMHSQANAPDWYDEVEGPPSYGRDYEATDPGLGALGTMVGSVQRISTDNTVVAPGFWRPNRLY</sequence>
<gene>
    <name evidence="2" type="ORF">SNOG_04429</name>
</gene>
<feature type="compositionally biased region" description="Polar residues" evidence="1">
    <location>
        <begin position="182"/>
        <end position="198"/>
    </location>
</feature>
<dbReference type="eggNOG" id="ENOG502SG1I">
    <property type="taxonomic scope" value="Eukaryota"/>
</dbReference>
<dbReference type="Proteomes" id="UP000001055">
    <property type="component" value="Unassembled WGS sequence"/>
</dbReference>
<reference evidence="3" key="1">
    <citation type="journal article" date="2007" name="Plant Cell">
        <title>Dothideomycete-plant interactions illuminated by genome sequencing and EST analysis of the wheat pathogen Stagonospora nodorum.</title>
        <authorList>
            <person name="Hane J.K."/>
            <person name="Lowe R.G."/>
            <person name="Solomon P.S."/>
            <person name="Tan K.C."/>
            <person name="Schoch C.L."/>
            <person name="Spatafora J.W."/>
            <person name="Crous P.W."/>
            <person name="Kodira C."/>
            <person name="Birren B.W."/>
            <person name="Galagan J.E."/>
            <person name="Torriani S.F."/>
            <person name="McDonald B.A."/>
            <person name="Oliver R.P."/>
        </authorList>
    </citation>
    <scope>NUCLEOTIDE SEQUENCE [LARGE SCALE GENOMIC DNA]</scope>
    <source>
        <strain evidence="3">SN15 / ATCC MYA-4574 / FGSC 10173</strain>
    </source>
</reference>
<evidence type="ECO:0000256" key="1">
    <source>
        <dbReference type="SAM" id="MobiDB-lite"/>
    </source>
</evidence>
<evidence type="ECO:0000313" key="3">
    <source>
        <dbReference type="Proteomes" id="UP000001055"/>
    </source>
</evidence>
<feature type="compositionally biased region" description="Basic residues" evidence="1">
    <location>
        <begin position="101"/>
        <end position="110"/>
    </location>
</feature>
<dbReference type="AlphaFoldDB" id="Q0UUY5"/>
<proteinExistence type="predicted"/>
<feature type="compositionally biased region" description="Basic and acidic residues" evidence="1">
    <location>
        <begin position="163"/>
        <end position="176"/>
    </location>
</feature>
<dbReference type="InParanoid" id="Q0UUY5"/>
<feature type="compositionally biased region" description="Polar residues" evidence="1">
    <location>
        <begin position="382"/>
        <end position="408"/>
    </location>
</feature>
<evidence type="ECO:0000313" key="2">
    <source>
        <dbReference type="EMBL" id="EAT88189.2"/>
    </source>
</evidence>
<dbReference type="KEGG" id="pno:SNOG_04429"/>
<name>Q0UUY5_PHANO</name>
<dbReference type="VEuPathDB" id="FungiDB:JI435_044290"/>
<dbReference type="STRING" id="321614.Q0UUY5"/>
<dbReference type="RefSeq" id="XP_001794848.1">
    <property type="nucleotide sequence ID" value="XM_001794796.1"/>
</dbReference>
<dbReference type="EMBL" id="CH445330">
    <property type="protein sequence ID" value="EAT88189.2"/>
    <property type="molecule type" value="Genomic_DNA"/>
</dbReference>
<organism evidence="2 3">
    <name type="scientific">Phaeosphaeria nodorum (strain SN15 / ATCC MYA-4574 / FGSC 10173)</name>
    <name type="common">Glume blotch fungus</name>
    <name type="synonym">Parastagonospora nodorum</name>
    <dbReference type="NCBI Taxonomy" id="321614"/>
    <lineage>
        <taxon>Eukaryota</taxon>
        <taxon>Fungi</taxon>
        <taxon>Dikarya</taxon>
        <taxon>Ascomycota</taxon>
        <taxon>Pezizomycotina</taxon>
        <taxon>Dothideomycetes</taxon>
        <taxon>Pleosporomycetidae</taxon>
        <taxon>Pleosporales</taxon>
        <taxon>Pleosporineae</taxon>
        <taxon>Phaeosphaeriaceae</taxon>
        <taxon>Parastagonospora</taxon>
    </lineage>
</organism>
<dbReference type="GeneID" id="5971716"/>
<feature type="region of interest" description="Disordered" evidence="1">
    <location>
        <begin position="1"/>
        <end position="237"/>
    </location>
</feature>
<feature type="compositionally biased region" description="Basic residues" evidence="1">
    <location>
        <begin position="138"/>
        <end position="147"/>
    </location>
</feature>
<protein>
    <submittedName>
        <fullName evidence="2">Uncharacterized protein</fullName>
    </submittedName>
</protein>
<feature type="compositionally biased region" description="Basic residues" evidence="1">
    <location>
        <begin position="120"/>
        <end position="129"/>
    </location>
</feature>
<accession>Q0UUY5</accession>